<dbReference type="GO" id="GO:0050661">
    <property type="term" value="F:NADP binding"/>
    <property type="evidence" value="ECO:0007669"/>
    <property type="project" value="TreeGrafter"/>
</dbReference>
<organism evidence="6 7">
    <name type="scientific">Sagittula salina</name>
    <dbReference type="NCBI Taxonomy" id="2820268"/>
    <lineage>
        <taxon>Bacteria</taxon>
        <taxon>Pseudomonadati</taxon>
        <taxon>Pseudomonadota</taxon>
        <taxon>Alphaproteobacteria</taxon>
        <taxon>Rhodobacterales</taxon>
        <taxon>Roseobacteraceae</taxon>
        <taxon>Sagittula</taxon>
    </lineage>
</organism>
<comment type="pathway">
    <text evidence="1">Metabolic intermediate biosynthesis; chorismate biosynthesis; chorismate from D-erythrose 4-phosphate and phosphoenolpyruvate: step 4/7.</text>
</comment>
<dbReference type="Pfam" id="PF08501">
    <property type="entry name" value="Shikimate_dh_N"/>
    <property type="match status" value="1"/>
</dbReference>
<dbReference type="EMBL" id="JAGISH010000019">
    <property type="protein sequence ID" value="MBP0484954.1"/>
    <property type="molecule type" value="Genomic_DNA"/>
</dbReference>
<dbReference type="CDD" id="cd01065">
    <property type="entry name" value="NAD_bind_Shikimate_DH"/>
    <property type="match status" value="1"/>
</dbReference>
<dbReference type="InterPro" id="IPR028939">
    <property type="entry name" value="P5C_Rdtase_cat_N"/>
</dbReference>
<dbReference type="SUPFAM" id="SSF53223">
    <property type="entry name" value="Aminoacid dehydrogenase-like, N-terminal domain"/>
    <property type="match status" value="1"/>
</dbReference>
<dbReference type="InterPro" id="IPR036291">
    <property type="entry name" value="NAD(P)-bd_dom_sf"/>
</dbReference>
<dbReference type="PANTHER" id="PTHR21089">
    <property type="entry name" value="SHIKIMATE DEHYDROGENASE"/>
    <property type="match status" value="1"/>
</dbReference>
<feature type="domain" description="Shikimate dehydrogenase substrate binding N-terminal" evidence="5">
    <location>
        <begin position="14"/>
        <end position="98"/>
    </location>
</feature>
<evidence type="ECO:0000313" key="7">
    <source>
        <dbReference type="Proteomes" id="UP000675940"/>
    </source>
</evidence>
<keyword evidence="3" id="KW-0057">Aromatic amino acid biosynthesis</keyword>
<accession>A0A940S5A7</accession>
<dbReference type="Pfam" id="PF03807">
    <property type="entry name" value="F420_oxidored"/>
    <property type="match status" value="1"/>
</dbReference>
<feature type="domain" description="Pyrroline-5-carboxylate reductase catalytic N-terminal" evidence="4">
    <location>
        <begin position="131"/>
        <end position="173"/>
    </location>
</feature>
<dbReference type="Gene3D" id="3.40.50.720">
    <property type="entry name" value="NAD(P)-binding Rossmann-like Domain"/>
    <property type="match status" value="1"/>
</dbReference>
<evidence type="ECO:0000256" key="1">
    <source>
        <dbReference type="ARBA" id="ARBA00004871"/>
    </source>
</evidence>
<dbReference type="InterPro" id="IPR046346">
    <property type="entry name" value="Aminoacid_DH-like_N_sf"/>
</dbReference>
<reference evidence="6" key="1">
    <citation type="submission" date="2021-03" db="EMBL/GenBank/DDBJ databases">
        <title>Sagittula salina sp. nov. strain M10.9X isolated from the marine waste.</title>
        <authorList>
            <person name="Satari L."/>
            <person name="Molina-Menor E."/>
            <person name="Vidal-Verdu A."/>
            <person name="Pascual J."/>
            <person name="Pereto J."/>
            <person name="Porcar M."/>
        </authorList>
    </citation>
    <scope>NUCLEOTIDE SEQUENCE</scope>
    <source>
        <strain evidence="6">M10.9X</strain>
    </source>
</reference>
<keyword evidence="3" id="KW-0028">Amino-acid biosynthesis</keyword>
<dbReference type="GO" id="GO:0009423">
    <property type="term" value="P:chorismate biosynthetic process"/>
    <property type="evidence" value="ECO:0007669"/>
    <property type="project" value="TreeGrafter"/>
</dbReference>
<dbReference type="GO" id="GO:0019632">
    <property type="term" value="P:shikimate metabolic process"/>
    <property type="evidence" value="ECO:0007669"/>
    <property type="project" value="TreeGrafter"/>
</dbReference>
<gene>
    <name evidence="6" type="ORF">J5474_20975</name>
</gene>
<evidence type="ECO:0000259" key="5">
    <source>
        <dbReference type="Pfam" id="PF08501"/>
    </source>
</evidence>
<dbReference type="InterPro" id="IPR013708">
    <property type="entry name" value="Shikimate_DH-bd_N"/>
</dbReference>
<keyword evidence="2" id="KW-0560">Oxidoreductase</keyword>
<dbReference type="Gene3D" id="3.40.50.10860">
    <property type="entry name" value="Leucine Dehydrogenase, chain A, domain 1"/>
    <property type="match status" value="1"/>
</dbReference>
<comment type="caution">
    <text evidence="6">The sequence shown here is derived from an EMBL/GenBank/DDBJ whole genome shotgun (WGS) entry which is preliminary data.</text>
</comment>
<evidence type="ECO:0000313" key="6">
    <source>
        <dbReference type="EMBL" id="MBP0484954.1"/>
    </source>
</evidence>
<dbReference type="PANTHER" id="PTHR21089:SF1">
    <property type="entry name" value="BIFUNCTIONAL 3-DEHYDROQUINATE DEHYDRATASE_SHIKIMATE DEHYDROGENASE, CHLOROPLASTIC"/>
    <property type="match status" value="1"/>
</dbReference>
<dbReference type="RefSeq" id="WP_209363759.1">
    <property type="nucleotide sequence ID" value="NZ_JAGISH010000019.1"/>
</dbReference>
<dbReference type="GO" id="GO:0005829">
    <property type="term" value="C:cytosol"/>
    <property type="evidence" value="ECO:0007669"/>
    <property type="project" value="TreeGrafter"/>
</dbReference>
<evidence type="ECO:0000256" key="3">
    <source>
        <dbReference type="ARBA" id="ARBA00023141"/>
    </source>
</evidence>
<dbReference type="SUPFAM" id="SSF51735">
    <property type="entry name" value="NAD(P)-binding Rossmann-fold domains"/>
    <property type="match status" value="1"/>
</dbReference>
<dbReference type="Proteomes" id="UP000675940">
    <property type="component" value="Unassembled WGS sequence"/>
</dbReference>
<sequence>MPSPDATPGLKLGLIGDNIARSRAPLLHRLAGEQSGLAVQYDRLVPAEMGEAFDILFGKCPARRYRGINVTYPYKERAAKKVTTADPLVAAIGAVNTVLFDADGPQGFNTDYSGFVAAYRAARSTPPGIACLIGTGGVGRALAFGLLALGAEEIRLLDRDAAKAETLAADLRAAGKPTRISTWTAPAEAAKGAQGLLNGTPVGMVGHGGTPLPARHMGGADWAFDAVYTPVDTPFLQDAQANGLQVISGFELFFWQGVHAWDHFSDGRPLDQCALRAALDAAPADPA</sequence>
<dbReference type="GO" id="GO:0009073">
    <property type="term" value="P:aromatic amino acid family biosynthetic process"/>
    <property type="evidence" value="ECO:0007669"/>
    <property type="project" value="UniProtKB-KW"/>
</dbReference>
<evidence type="ECO:0000256" key="2">
    <source>
        <dbReference type="ARBA" id="ARBA00023002"/>
    </source>
</evidence>
<proteinExistence type="predicted"/>
<keyword evidence="7" id="KW-1185">Reference proteome</keyword>
<name>A0A940S5A7_9RHOB</name>
<dbReference type="InterPro" id="IPR022893">
    <property type="entry name" value="Shikimate_DH_fam"/>
</dbReference>
<protein>
    <submittedName>
        <fullName evidence="6">Shikimate dehydrogenase</fullName>
    </submittedName>
</protein>
<dbReference type="GO" id="GO:0004764">
    <property type="term" value="F:shikimate 3-dehydrogenase (NADP+) activity"/>
    <property type="evidence" value="ECO:0007669"/>
    <property type="project" value="InterPro"/>
</dbReference>
<evidence type="ECO:0000259" key="4">
    <source>
        <dbReference type="Pfam" id="PF03807"/>
    </source>
</evidence>
<dbReference type="AlphaFoldDB" id="A0A940S5A7"/>